<dbReference type="InterPro" id="IPR016166">
    <property type="entry name" value="FAD-bd_PCMH"/>
</dbReference>
<keyword evidence="2" id="KW-0274">FAD</keyword>
<dbReference type="OrthoDB" id="9793944at2"/>
<evidence type="ECO:0000256" key="1">
    <source>
        <dbReference type="ARBA" id="ARBA00022630"/>
    </source>
</evidence>
<dbReference type="InterPro" id="IPR051312">
    <property type="entry name" value="Diverse_Substr_Oxidored"/>
</dbReference>
<dbReference type="Pfam" id="PF03450">
    <property type="entry name" value="CO_deh_flav_C"/>
    <property type="match status" value="1"/>
</dbReference>
<dbReference type="PROSITE" id="PS51387">
    <property type="entry name" value="FAD_PCMH"/>
    <property type="match status" value="1"/>
</dbReference>
<dbReference type="PANTHER" id="PTHR42659:SF2">
    <property type="entry name" value="XANTHINE DEHYDROGENASE SUBUNIT C-RELATED"/>
    <property type="match status" value="1"/>
</dbReference>
<dbReference type="InterPro" id="IPR016169">
    <property type="entry name" value="FAD-bd_PCMH_sub2"/>
</dbReference>
<accession>A0A964WU59</accession>
<evidence type="ECO:0000259" key="4">
    <source>
        <dbReference type="PROSITE" id="PS51387"/>
    </source>
</evidence>
<dbReference type="Pfam" id="PF00941">
    <property type="entry name" value="FAD_binding_5"/>
    <property type="match status" value="1"/>
</dbReference>
<comment type="caution">
    <text evidence="5">The sequence shown here is derived from an EMBL/GenBank/DDBJ whole genome shotgun (WGS) entry which is preliminary data.</text>
</comment>
<dbReference type="InterPro" id="IPR005107">
    <property type="entry name" value="CO_DH_flav_C"/>
</dbReference>
<dbReference type="SUPFAM" id="SSF56176">
    <property type="entry name" value="FAD-binding/transporter-associated domain-like"/>
    <property type="match status" value="1"/>
</dbReference>
<dbReference type="SMART" id="SM01092">
    <property type="entry name" value="CO_deh_flav_C"/>
    <property type="match status" value="1"/>
</dbReference>
<dbReference type="PANTHER" id="PTHR42659">
    <property type="entry name" value="XANTHINE DEHYDROGENASE SUBUNIT C-RELATED"/>
    <property type="match status" value="1"/>
</dbReference>
<evidence type="ECO:0000313" key="6">
    <source>
        <dbReference type="Proteomes" id="UP000773614"/>
    </source>
</evidence>
<keyword evidence="1" id="KW-0285">Flavoprotein</keyword>
<proteinExistence type="predicted"/>
<keyword evidence="3" id="KW-0560">Oxidoreductase</keyword>
<dbReference type="InterPro" id="IPR036318">
    <property type="entry name" value="FAD-bd_PCMH-like_sf"/>
</dbReference>
<dbReference type="Gene3D" id="3.30.465.10">
    <property type="match status" value="1"/>
</dbReference>
<keyword evidence="6" id="KW-1185">Reference proteome</keyword>
<gene>
    <name evidence="5" type="ORF">E4O86_12425</name>
</gene>
<reference evidence="5" key="1">
    <citation type="submission" date="2019-03" db="EMBL/GenBank/DDBJ databases">
        <title>Afifella sp. nov., isolated from activated sludge.</title>
        <authorList>
            <person name="Li Q."/>
            <person name="Liu Y."/>
        </authorList>
    </citation>
    <scope>NUCLEOTIDE SEQUENCE</scope>
    <source>
        <strain evidence="5">L72</strain>
    </source>
</reference>
<dbReference type="RefSeq" id="WP_161140864.1">
    <property type="nucleotide sequence ID" value="NZ_SPKJ01000040.1"/>
</dbReference>
<dbReference type="AlphaFoldDB" id="A0A964WU59"/>
<feature type="domain" description="FAD-binding PCMH-type" evidence="4">
    <location>
        <begin position="1"/>
        <end position="176"/>
    </location>
</feature>
<dbReference type="Gene3D" id="3.30.390.50">
    <property type="entry name" value="CO dehydrogenase flavoprotein, C-terminal domain"/>
    <property type="match status" value="1"/>
</dbReference>
<dbReference type="SUPFAM" id="SSF55447">
    <property type="entry name" value="CO dehydrogenase flavoprotein C-terminal domain-like"/>
    <property type="match status" value="1"/>
</dbReference>
<organism evidence="5 6">
    <name type="scientific">Propylenella binzhouense</name>
    <dbReference type="NCBI Taxonomy" id="2555902"/>
    <lineage>
        <taxon>Bacteria</taxon>
        <taxon>Pseudomonadati</taxon>
        <taxon>Pseudomonadota</taxon>
        <taxon>Alphaproteobacteria</taxon>
        <taxon>Hyphomicrobiales</taxon>
        <taxon>Propylenellaceae</taxon>
        <taxon>Propylenella</taxon>
    </lineage>
</organism>
<dbReference type="InterPro" id="IPR036683">
    <property type="entry name" value="CO_DH_flav_C_dom_sf"/>
</dbReference>
<name>A0A964WU59_9HYPH</name>
<dbReference type="InterPro" id="IPR002346">
    <property type="entry name" value="Mopterin_DH_FAD-bd"/>
</dbReference>
<dbReference type="GO" id="GO:0071949">
    <property type="term" value="F:FAD binding"/>
    <property type="evidence" value="ECO:0007669"/>
    <property type="project" value="InterPro"/>
</dbReference>
<dbReference type="Proteomes" id="UP000773614">
    <property type="component" value="Unassembled WGS sequence"/>
</dbReference>
<sequence length="294" mass="31306">MKPPPFDYVRPESLETLLSTLARLENAKILAGGQSLMPMLNLRYVFPDVLVDINRVPGLAGIRLEGDRLRIGAMTRQRAIETDPLAAAHFPILPEALRLVGHRQTRNRGTIGGSLCHLDPAAELPTVALLADATVEIAREGGTRTLSAAEFILGYMTTALGQDEVLTAVSFPLWHRPHGYSFQEFARRHGDFAIASAACLLALGPDGRIERVAIAIGGVGPVPQRMPAAEAALAGTRGEPEAVARALGFCDALDAIGDFHGSADYRRSVARSVLRKALGDARDRAAAAPTGPAQ</sequence>
<dbReference type="EMBL" id="SPKJ01000040">
    <property type="protein sequence ID" value="MYZ48515.1"/>
    <property type="molecule type" value="Genomic_DNA"/>
</dbReference>
<dbReference type="InterPro" id="IPR016167">
    <property type="entry name" value="FAD-bd_PCMH_sub1"/>
</dbReference>
<evidence type="ECO:0000256" key="3">
    <source>
        <dbReference type="ARBA" id="ARBA00023002"/>
    </source>
</evidence>
<protein>
    <submittedName>
        <fullName evidence="5">Xanthine dehydrogenase family protein subunit M</fullName>
    </submittedName>
</protein>
<evidence type="ECO:0000256" key="2">
    <source>
        <dbReference type="ARBA" id="ARBA00022827"/>
    </source>
</evidence>
<evidence type="ECO:0000313" key="5">
    <source>
        <dbReference type="EMBL" id="MYZ48515.1"/>
    </source>
</evidence>
<dbReference type="Gene3D" id="3.30.43.10">
    <property type="entry name" value="Uridine Diphospho-n-acetylenolpyruvylglucosamine Reductase, domain 2"/>
    <property type="match status" value="1"/>
</dbReference>
<dbReference type="GO" id="GO:0016491">
    <property type="term" value="F:oxidoreductase activity"/>
    <property type="evidence" value="ECO:0007669"/>
    <property type="project" value="UniProtKB-KW"/>
</dbReference>